<feature type="chain" id="PRO_5036504531" evidence="1">
    <location>
        <begin position="32"/>
        <end position="105"/>
    </location>
</feature>
<sequence length="105" mass="11855">MESTGNEHHGTLICLWTLIFIYLCKLKYGDARFVSDCDPVIKMLERTATIREDIEVSKVLFIKNCLEAVLYCNKFTFKDGGKVGKRPLSMFLNVNVSITQSAAVC</sequence>
<organism evidence="2 3">
    <name type="scientific">Trichonephila clavipes</name>
    <name type="common">Golden silk orbweaver</name>
    <name type="synonym">Nephila clavipes</name>
    <dbReference type="NCBI Taxonomy" id="2585209"/>
    <lineage>
        <taxon>Eukaryota</taxon>
        <taxon>Metazoa</taxon>
        <taxon>Ecdysozoa</taxon>
        <taxon>Arthropoda</taxon>
        <taxon>Chelicerata</taxon>
        <taxon>Arachnida</taxon>
        <taxon>Araneae</taxon>
        <taxon>Araneomorphae</taxon>
        <taxon>Entelegynae</taxon>
        <taxon>Araneoidea</taxon>
        <taxon>Nephilidae</taxon>
        <taxon>Trichonephila</taxon>
    </lineage>
</organism>
<evidence type="ECO:0000313" key="3">
    <source>
        <dbReference type="Proteomes" id="UP000887159"/>
    </source>
</evidence>
<keyword evidence="3" id="KW-1185">Reference proteome</keyword>
<dbReference type="EMBL" id="BMAU01021399">
    <property type="protein sequence ID" value="GFY31550.1"/>
    <property type="molecule type" value="Genomic_DNA"/>
</dbReference>
<reference evidence="2" key="1">
    <citation type="submission" date="2020-08" db="EMBL/GenBank/DDBJ databases">
        <title>Multicomponent nature underlies the extraordinary mechanical properties of spider dragline silk.</title>
        <authorList>
            <person name="Kono N."/>
            <person name="Nakamura H."/>
            <person name="Mori M."/>
            <person name="Yoshida Y."/>
            <person name="Ohtoshi R."/>
            <person name="Malay A.D."/>
            <person name="Moran D.A.P."/>
            <person name="Tomita M."/>
            <person name="Numata K."/>
            <person name="Arakawa K."/>
        </authorList>
    </citation>
    <scope>NUCLEOTIDE SEQUENCE</scope>
</reference>
<proteinExistence type="predicted"/>
<accession>A0A8X6WB08</accession>
<keyword evidence="1" id="KW-0732">Signal</keyword>
<protein>
    <submittedName>
        <fullName evidence="2">Uncharacterized protein</fullName>
    </submittedName>
</protein>
<dbReference type="Proteomes" id="UP000887159">
    <property type="component" value="Unassembled WGS sequence"/>
</dbReference>
<feature type="signal peptide" evidence="1">
    <location>
        <begin position="1"/>
        <end position="31"/>
    </location>
</feature>
<gene>
    <name evidence="2" type="ORF">TNCV_4693941</name>
</gene>
<evidence type="ECO:0000313" key="2">
    <source>
        <dbReference type="EMBL" id="GFY31550.1"/>
    </source>
</evidence>
<comment type="caution">
    <text evidence="2">The sequence shown here is derived from an EMBL/GenBank/DDBJ whole genome shotgun (WGS) entry which is preliminary data.</text>
</comment>
<name>A0A8X6WB08_TRICX</name>
<evidence type="ECO:0000256" key="1">
    <source>
        <dbReference type="SAM" id="SignalP"/>
    </source>
</evidence>
<dbReference type="AlphaFoldDB" id="A0A8X6WB08"/>